<dbReference type="AlphaFoldDB" id="A0AAV6W630"/>
<dbReference type="EMBL" id="WHWC01000346">
    <property type="protein sequence ID" value="KAG8362687.1"/>
    <property type="molecule type" value="Genomic_DNA"/>
</dbReference>
<proteinExistence type="inferred from homology"/>
<dbReference type="GO" id="GO:0009395">
    <property type="term" value="P:phospholipid catabolic process"/>
    <property type="evidence" value="ECO:0007669"/>
    <property type="project" value="TreeGrafter"/>
</dbReference>
<evidence type="ECO:0000313" key="3">
    <source>
        <dbReference type="EMBL" id="KAG8362687.1"/>
    </source>
</evidence>
<evidence type="ECO:0000256" key="2">
    <source>
        <dbReference type="ARBA" id="ARBA00022801"/>
    </source>
</evidence>
<gene>
    <name evidence="3" type="ORF">BUALT_BualtUnG0050600</name>
</gene>
<dbReference type="Pfam" id="PF04185">
    <property type="entry name" value="Phosphoesterase"/>
    <property type="match status" value="1"/>
</dbReference>
<keyword evidence="2" id="KW-0378">Hydrolase</keyword>
<keyword evidence="4" id="KW-1185">Reference proteome</keyword>
<reference evidence="3" key="1">
    <citation type="submission" date="2019-10" db="EMBL/GenBank/DDBJ databases">
        <authorList>
            <person name="Zhang R."/>
            <person name="Pan Y."/>
            <person name="Wang J."/>
            <person name="Ma R."/>
            <person name="Yu S."/>
        </authorList>
    </citation>
    <scope>NUCLEOTIDE SEQUENCE</scope>
    <source>
        <strain evidence="3">LA-IB0</strain>
        <tissue evidence="3">Leaf</tissue>
    </source>
</reference>
<comment type="caution">
    <text evidence="3">The sequence shown here is derived from an EMBL/GenBank/DDBJ whole genome shotgun (WGS) entry which is preliminary data.</text>
</comment>
<accession>A0AAV6W630</accession>
<dbReference type="Proteomes" id="UP000826271">
    <property type="component" value="Unassembled WGS sequence"/>
</dbReference>
<dbReference type="FunFam" id="3.40.720.10:FF:000011">
    <property type="entry name" value="Non-specific phospholipase C1"/>
    <property type="match status" value="1"/>
</dbReference>
<protein>
    <recommendedName>
        <fullName evidence="5">Phosphoesterase</fullName>
    </recommendedName>
</protein>
<name>A0AAV6W630_9LAMI</name>
<sequence length="507" mass="57396">MPESPIKTIVVLVQENRSFDHMLGWMKSLNPEIDGVTGQESNPLSASNPTRIHYSHQSGNVEPDPGHSFEATYEQIFGVPYNSSHNNLTPTMEGFAQQAETIQKGMAKIVMNGFKPDQVPVYKELISEFAVCDRWFSSIPTLTQPNRLFIHSATSYGATENDTKMMIKGYPQKTIFESVEEGGFEFGIYYQYPPSTLFYRNLRKLKYINNFHQFDLHFKKHCKEGKLPNYTVIEQRYFETKLLPGNDDHPPHDISEGQNFVKDVYEALRSSPQWNEILFVIIYDEHGGFYDHVPTPVTGVPSPDDFVGPEPYNFKFDRLGVRVPAILISPWIEPGTVLHGPSGPHPTSEFEHSSIPATVKKIFNLNEFLTKRDAWAGTFDSVLNRTSPRTDCPVTLPDPVKMRETEPNEDAKLSEFQEELVQLCAVLKGDHGKDIFPHKIVKDMKVVEAVDYMGSAFQKFMDDCDNAVKNGADESHIVCDHANDQPKKRVSKSFSRKICSCLVCGGD</sequence>
<dbReference type="PANTHER" id="PTHR31956">
    <property type="entry name" value="NON-SPECIFIC PHOSPHOLIPASE C4-RELATED"/>
    <property type="match status" value="1"/>
</dbReference>
<dbReference type="InterPro" id="IPR017850">
    <property type="entry name" value="Alkaline_phosphatase_core_sf"/>
</dbReference>
<organism evidence="3 4">
    <name type="scientific">Buddleja alternifolia</name>
    <dbReference type="NCBI Taxonomy" id="168488"/>
    <lineage>
        <taxon>Eukaryota</taxon>
        <taxon>Viridiplantae</taxon>
        <taxon>Streptophyta</taxon>
        <taxon>Embryophyta</taxon>
        <taxon>Tracheophyta</taxon>
        <taxon>Spermatophyta</taxon>
        <taxon>Magnoliopsida</taxon>
        <taxon>eudicotyledons</taxon>
        <taxon>Gunneridae</taxon>
        <taxon>Pentapetalae</taxon>
        <taxon>asterids</taxon>
        <taxon>lamiids</taxon>
        <taxon>Lamiales</taxon>
        <taxon>Scrophulariaceae</taxon>
        <taxon>Buddlejeae</taxon>
        <taxon>Buddleja</taxon>
    </lineage>
</organism>
<dbReference type="Gene3D" id="3.40.720.10">
    <property type="entry name" value="Alkaline Phosphatase, subunit A"/>
    <property type="match status" value="2"/>
</dbReference>
<evidence type="ECO:0000256" key="1">
    <source>
        <dbReference type="ARBA" id="ARBA00009717"/>
    </source>
</evidence>
<comment type="similarity">
    <text evidence="1">Belongs to the bacterial phospholipase C family.</text>
</comment>
<dbReference type="GO" id="GO:0042578">
    <property type="term" value="F:phosphoric ester hydrolase activity"/>
    <property type="evidence" value="ECO:0007669"/>
    <property type="project" value="UniProtKB-ARBA"/>
</dbReference>
<evidence type="ECO:0008006" key="5">
    <source>
        <dbReference type="Google" id="ProtNLM"/>
    </source>
</evidence>
<dbReference type="InterPro" id="IPR007312">
    <property type="entry name" value="Phosphoesterase"/>
</dbReference>
<dbReference type="PANTHER" id="PTHR31956:SF28">
    <property type="entry name" value="NON-SPECIFIC PHOSPHOLIPASE C4-RELATED"/>
    <property type="match status" value="1"/>
</dbReference>
<evidence type="ECO:0000313" key="4">
    <source>
        <dbReference type="Proteomes" id="UP000826271"/>
    </source>
</evidence>